<feature type="domain" description="Solute-binding protein family 5" evidence="4">
    <location>
        <begin position="74"/>
        <end position="432"/>
    </location>
</feature>
<reference evidence="5 6" key="1">
    <citation type="submission" date="2018-01" db="EMBL/GenBank/DDBJ databases">
        <title>Genomic Encyclopedia of Type Strains, Phase III (KMG-III): the genomes of soil and plant-associated and newly described type strains.</title>
        <authorList>
            <person name="Whitman W."/>
        </authorList>
    </citation>
    <scope>NUCLEOTIDE SEQUENCE [LARGE SCALE GENOMIC DNA]</scope>
    <source>
        <strain evidence="5 6">1131</strain>
    </source>
</reference>
<keyword evidence="6" id="KW-1185">Reference proteome</keyword>
<dbReference type="OrthoDB" id="9803988at2"/>
<dbReference type="SUPFAM" id="SSF53850">
    <property type="entry name" value="Periplasmic binding protein-like II"/>
    <property type="match status" value="1"/>
</dbReference>
<dbReference type="EMBL" id="PQFZ01000006">
    <property type="protein sequence ID" value="POR51906.1"/>
    <property type="molecule type" value="Genomic_DNA"/>
</dbReference>
<dbReference type="InterPro" id="IPR039424">
    <property type="entry name" value="SBP_5"/>
</dbReference>
<organism evidence="5 6">
    <name type="scientific">Bosea psychrotolerans</name>
    <dbReference type="NCBI Taxonomy" id="1871628"/>
    <lineage>
        <taxon>Bacteria</taxon>
        <taxon>Pseudomonadati</taxon>
        <taxon>Pseudomonadota</taxon>
        <taxon>Alphaproteobacteria</taxon>
        <taxon>Hyphomicrobiales</taxon>
        <taxon>Boseaceae</taxon>
        <taxon>Bosea</taxon>
    </lineage>
</organism>
<comment type="subcellular location">
    <subcellularLocation>
        <location evidence="1">Periplasm</location>
    </subcellularLocation>
</comment>
<dbReference type="InterPro" id="IPR000914">
    <property type="entry name" value="SBP_5_dom"/>
</dbReference>
<dbReference type="CDD" id="cd08502">
    <property type="entry name" value="PBP2_NikA_DppA_OppA_like_16"/>
    <property type="match status" value="1"/>
</dbReference>
<dbReference type="Gene3D" id="3.10.105.10">
    <property type="entry name" value="Dipeptide-binding Protein, Domain 3"/>
    <property type="match status" value="1"/>
</dbReference>
<dbReference type="Pfam" id="PF00496">
    <property type="entry name" value="SBP_bac_5"/>
    <property type="match status" value="1"/>
</dbReference>
<name>A0A2S4MAY7_9HYPH</name>
<dbReference type="Proteomes" id="UP000236919">
    <property type="component" value="Unassembled WGS sequence"/>
</dbReference>
<evidence type="ECO:0000259" key="4">
    <source>
        <dbReference type="Pfam" id="PF00496"/>
    </source>
</evidence>
<dbReference type="PANTHER" id="PTHR30290">
    <property type="entry name" value="PERIPLASMIC BINDING COMPONENT OF ABC TRANSPORTER"/>
    <property type="match status" value="1"/>
</dbReference>
<sequence>MITRRSLIGQTAATVAAAIAAPRLAASQSARVLKFVPQADLALLDPIQSTGLVIRHHALLVFDTLYGVDEQLRPQPQMAQGHVVENGGLVWRISLRDGLRFHDGERVLARDCVASIKRWGARDTYGLSLMAVVDEITAPSDTEIRFRLKRPFPLLADVLGKPGTNVCVMMPERLAQTDPMQRVTEMVGSGPFRYLANERVPGSLNTYEKFSGYVPRPGGEPSFMAGPKVVHFDRVEWRTIPDAATAAAALQTGEIDWWEQPISDLIPTLKANRSLKVEVLDRFGAVAMIRFNHLQPPFDRPEMRRALLAAIKQEDYMIAVAGEDRSYWADSVGFFAPGSPMANSAGMEALPKTPDIGRVREALKAAGYAGERIVMPVPTDFPALNAMSEVSGDMLRRAGINLDYQALDWGTVLQRVASQQPIDKGGWNIWCNYSTGVSAVNPAAHTYLRGVGRTGTFGWPTSLELEQMRSDWFSAPDEGARLDISKRMQVQAFQDLPYIPLGVFYQPTAYRNNLTGVLKGFPLFYNVRRG</sequence>
<dbReference type="PANTHER" id="PTHR30290:SF38">
    <property type="entry name" value="D,D-DIPEPTIDE-BINDING PERIPLASMIC PROTEIN DDPA-RELATED"/>
    <property type="match status" value="1"/>
</dbReference>
<dbReference type="Gene3D" id="3.40.190.10">
    <property type="entry name" value="Periplasmic binding protein-like II"/>
    <property type="match status" value="1"/>
</dbReference>
<dbReference type="AlphaFoldDB" id="A0A2S4MAY7"/>
<dbReference type="GO" id="GO:1904680">
    <property type="term" value="F:peptide transmembrane transporter activity"/>
    <property type="evidence" value="ECO:0007669"/>
    <property type="project" value="TreeGrafter"/>
</dbReference>
<dbReference type="GO" id="GO:0015833">
    <property type="term" value="P:peptide transport"/>
    <property type="evidence" value="ECO:0007669"/>
    <property type="project" value="TreeGrafter"/>
</dbReference>
<evidence type="ECO:0000313" key="6">
    <source>
        <dbReference type="Proteomes" id="UP000236919"/>
    </source>
</evidence>
<dbReference type="PIRSF" id="PIRSF002741">
    <property type="entry name" value="MppA"/>
    <property type="match status" value="1"/>
</dbReference>
<dbReference type="GO" id="GO:0030288">
    <property type="term" value="C:outer membrane-bounded periplasmic space"/>
    <property type="evidence" value="ECO:0007669"/>
    <property type="project" value="UniProtKB-ARBA"/>
</dbReference>
<protein>
    <submittedName>
        <fullName evidence="5">Peptide/nickel transport system substrate-binding protein</fullName>
    </submittedName>
</protein>
<gene>
    <name evidence="5" type="ORF">CYD53_106189</name>
</gene>
<proteinExistence type="inferred from homology"/>
<evidence type="ECO:0000256" key="3">
    <source>
        <dbReference type="ARBA" id="ARBA00022729"/>
    </source>
</evidence>
<accession>A0A2S4MAY7</accession>
<dbReference type="PROSITE" id="PS51318">
    <property type="entry name" value="TAT"/>
    <property type="match status" value="1"/>
</dbReference>
<evidence type="ECO:0000256" key="1">
    <source>
        <dbReference type="ARBA" id="ARBA00004418"/>
    </source>
</evidence>
<evidence type="ECO:0000256" key="2">
    <source>
        <dbReference type="ARBA" id="ARBA00005695"/>
    </source>
</evidence>
<keyword evidence="3" id="KW-0732">Signal</keyword>
<dbReference type="InterPro" id="IPR030678">
    <property type="entry name" value="Peptide/Ni-bd"/>
</dbReference>
<dbReference type="InterPro" id="IPR006311">
    <property type="entry name" value="TAT_signal"/>
</dbReference>
<comment type="similarity">
    <text evidence="2">Belongs to the bacterial solute-binding protein 5 family.</text>
</comment>
<dbReference type="GO" id="GO:0043190">
    <property type="term" value="C:ATP-binding cassette (ABC) transporter complex"/>
    <property type="evidence" value="ECO:0007669"/>
    <property type="project" value="InterPro"/>
</dbReference>
<comment type="caution">
    <text evidence="5">The sequence shown here is derived from an EMBL/GenBank/DDBJ whole genome shotgun (WGS) entry which is preliminary data.</text>
</comment>
<dbReference type="RefSeq" id="WP_103718491.1">
    <property type="nucleotide sequence ID" value="NZ_PQFZ01000006.1"/>
</dbReference>
<evidence type="ECO:0000313" key="5">
    <source>
        <dbReference type="EMBL" id="POR51906.1"/>
    </source>
</evidence>